<keyword evidence="2" id="KW-0472">Membrane</keyword>
<feature type="compositionally biased region" description="Polar residues" evidence="1">
    <location>
        <begin position="58"/>
        <end position="72"/>
    </location>
</feature>
<organism evidence="3 4">
    <name type="scientific">Bifidobacterium thermacidophilum subsp. thermacidophilum</name>
    <dbReference type="NCBI Taxonomy" id="79262"/>
    <lineage>
        <taxon>Bacteria</taxon>
        <taxon>Bacillati</taxon>
        <taxon>Actinomycetota</taxon>
        <taxon>Actinomycetes</taxon>
        <taxon>Bifidobacteriales</taxon>
        <taxon>Bifidobacteriaceae</taxon>
        <taxon>Bifidobacterium</taxon>
    </lineage>
</organism>
<dbReference type="Proteomes" id="UP000029003">
    <property type="component" value="Unassembled WGS sequence"/>
</dbReference>
<keyword evidence="2" id="KW-1133">Transmembrane helix</keyword>
<protein>
    <recommendedName>
        <fullName evidence="5">Ethanolamine utilization protein EutL</fullName>
    </recommendedName>
</protein>
<dbReference type="AlphaFoldDB" id="A0A087E2S4"/>
<dbReference type="RefSeq" id="WP_029576089.1">
    <property type="nucleotide sequence ID" value="NZ_JGZT01000007.1"/>
</dbReference>
<feature type="compositionally biased region" description="Polar residues" evidence="1">
    <location>
        <begin position="116"/>
        <end position="126"/>
    </location>
</feature>
<sequence>MSANQQNPQDRQNQDAQETQQIQDVQQTQPITDAKASVTGGKTNGGKASVVNVPAGEASNSKTTNTDVTANGDTAEAPGIDGVSWNWAATHRGEAQPADAVAKASAQARQAPEGQPHQSSPAPEQNRQVSGAGQAARAGQAAGAGQAQVPPQASPYGYASQPYAQQPYAQQPQYQSPYGVPGAYPAPTGTQKKPKKPSKIRAFFASLNTGTIVFAAVAALICGLLGGVAGGFIVRAATPSRQQQIVQPYSYGRMMPGSSNGSGSGSSSGSSDGSESDGSSSSSDDSSLGLGLGGSSIFNDTGSM</sequence>
<evidence type="ECO:0000313" key="4">
    <source>
        <dbReference type="Proteomes" id="UP000029003"/>
    </source>
</evidence>
<name>A0A087E2S4_9BIFI</name>
<feature type="compositionally biased region" description="Low complexity" evidence="1">
    <location>
        <begin position="127"/>
        <end position="179"/>
    </location>
</feature>
<dbReference type="EMBL" id="JGZT01000007">
    <property type="protein sequence ID" value="KFJ02075.1"/>
    <property type="molecule type" value="Genomic_DNA"/>
</dbReference>
<feature type="region of interest" description="Disordered" evidence="1">
    <location>
        <begin position="251"/>
        <end position="304"/>
    </location>
</feature>
<feature type="compositionally biased region" description="Low complexity" evidence="1">
    <location>
        <begin position="267"/>
        <end position="289"/>
    </location>
</feature>
<feature type="transmembrane region" description="Helical" evidence="2">
    <location>
        <begin position="202"/>
        <end position="234"/>
    </location>
</feature>
<evidence type="ECO:0000256" key="2">
    <source>
        <dbReference type="SAM" id="Phobius"/>
    </source>
</evidence>
<feature type="region of interest" description="Disordered" evidence="1">
    <location>
        <begin position="1"/>
        <end position="197"/>
    </location>
</feature>
<gene>
    <name evidence="3" type="ORF">THER5_0253</name>
</gene>
<reference evidence="3 4" key="1">
    <citation type="submission" date="2014-03" db="EMBL/GenBank/DDBJ databases">
        <title>Genomics of Bifidobacteria.</title>
        <authorList>
            <person name="Ventura M."/>
            <person name="Milani C."/>
            <person name="Lugli G.A."/>
        </authorList>
    </citation>
    <scope>NUCLEOTIDE SEQUENCE [LARGE SCALE GENOMIC DNA]</scope>
    <source>
        <strain evidence="3 4">LMG 21395</strain>
    </source>
</reference>
<feature type="compositionally biased region" description="Low complexity" evidence="1">
    <location>
        <begin position="95"/>
        <end position="111"/>
    </location>
</feature>
<accession>A0A087E2S4</accession>
<feature type="compositionally biased region" description="Low complexity" evidence="1">
    <location>
        <begin position="1"/>
        <end position="33"/>
    </location>
</feature>
<keyword evidence="2" id="KW-0812">Transmembrane</keyword>
<evidence type="ECO:0000256" key="1">
    <source>
        <dbReference type="SAM" id="MobiDB-lite"/>
    </source>
</evidence>
<comment type="caution">
    <text evidence="3">The sequence shown here is derived from an EMBL/GenBank/DDBJ whole genome shotgun (WGS) entry which is preliminary data.</text>
</comment>
<proteinExistence type="predicted"/>
<evidence type="ECO:0000313" key="3">
    <source>
        <dbReference type="EMBL" id="KFJ02075.1"/>
    </source>
</evidence>
<evidence type="ECO:0008006" key="5">
    <source>
        <dbReference type="Google" id="ProtNLM"/>
    </source>
</evidence>